<comment type="caution">
    <text evidence="3">The sequence shown here is derived from an EMBL/GenBank/DDBJ whole genome shotgun (WGS) entry which is preliminary data.</text>
</comment>
<dbReference type="PANTHER" id="PTHR24094:SF15">
    <property type="entry name" value="AMP-DEPENDENT SYNTHETASE_LIGASE DOMAIN-CONTAINING PROTEIN-RELATED"/>
    <property type="match status" value="1"/>
</dbReference>
<proteinExistence type="predicted"/>
<name>A0ABV3LSL4_9ACTN</name>
<feature type="signal peptide" evidence="1">
    <location>
        <begin position="1"/>
        <end position="22"/>
    </location>
</feature>
<accession>A0ABV3LSL4</accession>
<evidence type="ECO:0000259" key="2">
    <source>
        <dbReference type="Pfam" id="PF07510"/>
    </source>
</evidence>
<sequence length="223" mass="24148">MRAALAAAFLALPLTSSSPASAADADPVALPMTLKQAVAALPTAAESREGYARSRFHLWTDEDRDGCDTREEVLIAESRTPAAVTADCKVTAGQWFSYYDGETLTQSRALDVAHMVPLAEAWDSGAGTWSAERRTAYANDLGDYRSLVAVTARSNRSKADQDPAEWQPLLADARCTYTTHWVATKLRWGLSVDTAERKALRELAAGCGQETVEYEPAGSHRPV</sequence>
<dbReference type="Proteomes" id="UP001553843">
    <property type="component" value="Unassembled WGS sequence"/>
</dbReference>
<dbReference type="EMBL" id="JBEYRS010000003">
    <property type="protein sequence ID" value="MEW2362439.1"/>
    <property type="molecule type" value="Genomic_DNA"/>
</dbReference>
<evidence type="ECO:0000256" key="1">
    <source>
        <dbReference type="SAM" id="SignalP"/>
    </source>
</evidence>
<organism evidence="3 4">
    <name type="scientific">Streptomyces huasconensis</name>
    <dbReference type="NCBI Taxonomy" id="1854574"/>
    <lineage>
        <taxon>Bacteria</taxon>
        <taxon>Bacillati</taxon>
        <taxon>Actinomycetota</taxon>
        <taxon>Actinomycetes</taxon>
        <taxon>Kitasatosporales</taxon>
        <taxon>Streptomycetaceae</taxon>
        <taxon>Streptomyces</taxon>
    </lineage>
</organism>
<dbReference type="InterPro" id="IPR011089">
    <property type="entry name" value="GmrSD_C"/>
</dbReference>
<evidence type="ECO:0000313" key="4">
    <source>
        <dbReference type="Proteomes" id="UP001553843"/>
    </source>
</evidence>
<keyword evidence="3" id="KW-0540">Nuclease</keyword>
<keyword evidence="1" id="KW-0732">Signal</keyword>
<feature type="chain" id="PRO_5047419065" evidence="1">
    <location>
        <begin position="23"/>
        <end position="223"/>
    </location>
</feature>
<keyword evidence="3" id="KW-0378">Hydrolase</keyword>
<feature type="domain" description="GmrSD restriction endonucleases C-terminal" evidence="2">
    <location>
        <begin position="99"/>
        <end position="202"/>
    </location>
</feature>
<dbReference type="GO" id="GO:0004519">
    <property type="term" value="F:endonuclease activity"/>
    <property type="evidence" value="ECO:0007669"/>
    <property type="project" value="UniProtKB-KW"/>
</dbReference>
<dbReference type="Pfam" id="PF07510">
    <property type="entry name" value="GmrSD_C"/>
    <property type="match status" value="1"/>
</dbReference>
<evidence type="ECO:0000313" key="3">
    <source>
        <dbReference type="EMBL" id="MEW2362439.1"/>
    </source>
</evidence>
<protein>
    <submittedName>
        <fullName evidence="3">HNH endonuclease family protein</fullName>
    </submittedName>
</protein>
<keyword evidence="3" id="KW-0255">Endonuclease</keyword>
<reference evidence="3 4" key="1">
    <citation type="submission" date="2024-06" db="EMBL/GenBank/DDBJ databases">
        <title>The Natural Products Discovery Center: Release of the First 8490 Sequenced Strains for Exploring Actinobacteria Biosynthetic Diversity.</title>
        <authorList>
            <person name="Kalkreuter E."/>
            <person name="Kautsar S.A."/>
            <person name="Yang D."/>
            <person name="Bader C.D."/>
            <person name="Teijaro C.N."/>
            <person name="Fluegel L."/>
            <person name="Davis C.M."/>
            <person name="Simpson J.R."/>
            <person name="Lauterbach L."/>
            <person name="Steele A.D."/>
            <person name="Gui C."/>
            <person name="Meng S."/>
            <person name="Li G."/>
            <person name="Viehrig K."/>
            <person name="Ye F."/>
            <person name="Su P."/>
            <person name="Kiefer A.F."/>
            <person name="Nichols A."/>
            <person name="Cepeda A.J."/>
            <person name="Yan W."/>
            <person name="Fan B."/>
            <person name="Jiang Y."/>
            <person name="Adhikari A."/>
            <person name="Zheng C.-J."/>
            <person name="Schuster L."/>
            <person name="Cowan T.M."/>
            <person name="Smanski M.J."/>
            <person name="Chevrette M.G."/>
            <person name="De Carvalho L.P.S."/>
            <person name="Shen B."/>
        </authorList>
    </citation>
    <scope>NUCLEOTIDE SEQUENCE [LARGE SCALE GENOMIC DNA]</scope>
    <source>
        <strain evidence="3 4">NPDC047833</strain>
    </source>
</reference>
<gene>
    <name evidence="3" type="ORF">AB0887_10815</name>
</gene>
<dbReference type="PANTHER" id="PTHR24094">
    <property type="entry name" value="SECRETED PROTEIN"/>
    <property type="match status" value="1"/>
</dbReference>
<keyword evidence="4" id="KW-1185">Reference proteome</keyword>